<evidence type="ECO:0000313" key="6">
    <source>
        <dbReference type="EMBL" id="GAA1383208.1"/>
    </source>
</evidence>
<keyword evidence="3" id="KW-0804">Transcription</keyword>
<protein>
    <recommendedName>
        <fullName evidence="5">HTH tetR-type domain-containing protein</fullName>
    </recommendedName>
</protein>
<keyword evidence="2 4" id="KW-0238">DNA-binding</keyword>
<dbReference type="InterPro" id="IPR050109">
    <property type="entry name" value="HTH-type_TetR-like_transc_reg"/>
</dbReference>
<dbReference type="PANTHER" id="PTHR30055">
    <property type="entry name" value="HTH-TYPE TRANSCRIPTIONAL REGULATOR RUTR"/>
    <property type="match status" value="1"/>
</dbReference>
<keyword evidence="1" id="KW-0805">Transcription regulation</keyword>
<gene>
    <name evidence="6" type="ORF">GCM10009613_12300</name>
</gene>
<dbReference type="RefSeq" id="WP_344019191.1">
    <property type="nucleotide sequence ID" value="NZ_BAAAJK010000004.1"/>
</dbReference>
<evidence type="ECO:0000259" key="5">
    <source>
        <dbReference type="PROSITE" id="PS50977"/>
    </source>
</evidence>
<keyword evidence="7" id="KW-1185">Reference proteome</keyword>
<name>A0ABN1XJF7_9PSEU</name>
<reference evidence="6 7" key="1">
    <citation type="journal article" date="2019" name="Int. J. Syst. Evol. Microbiol.">
        <title>The Global Catalogue of Microorganisms (GCM) 10K type strain sequencing project: providing services to taxonomists for standard genome sequencing and annotation.</title>
        <authorList>
            <consortium name="The Broad Institute Genomics Platform"/>
            <consortium name="The Broad Institute Genome Sequencing Center for Infectious Disease"/>
            <person name="Wu L."/>
            <person name="Ma J."/>
        </authorList>
    </citation>
    <scope>NUCLEOTIDE SEQUENCE [LARGE SCALE GENOMIC DNA]</scope>
    <source>
        <strain evidence="6 7">JCM 11896</strain>
    </source>
</reference>
<dbReference type="SUPFAM" id="SSF46689">
    <property type="entry name" value="Homeodomain-like"/>
    <property type="match status" value="1"/>
</dbReference>
<dbReference type="PANTHER" id="PTHR30055:SF234">
    <property type="entry name" value="HTH-TYPE TRANSCRIPTIONAL REGULATOR BETI"/>
    <property type="match status" value="1"/>
</dbReference>
<dbReference type="InterPro" id="IPR001647">
    <property type="entry name" value="HTH_TetR"/>
</dbReference>
<organism evidence="6 7">
    <name type="scientific">Pseudonocardia kongjuensis</name>
    <dbReference type="NCBI Taxonomy" id="102227"/>
    <lineage>
        <taxon>Bacteria</taxon>
        <taxon>Bacillati</taxon>
        <taxon>Actinomycetota</taxon>
        <taxon>Actinomycetes</taxon>
        <taxon>Pseudonocardiales</taxon>
        <taxon>Pseudonocardiaceae</taxon>
        <taxon>Pseudonocardia</taxon>
    </lineage>
</organism>
<evidence type="ECO:0000313" key="7">
    <source>
        <dbReference type="Proteomes" id="UP001501414"/>
    </source>
</evidence>
<dbReference type="Proteomes" id="UP001501414">
    <property type="component" value="Unassembled WGS sequence"/>
</dbReference>
<evidence type="ECO:0000256" key="2">
    <source>
        <dbReference type="ARBA" id="ARBA00023125"/>
    </source>
</evidence>
<comment type="caution">
    <text evidence="6">The sequence shown here is derived from an EMBL/GenBank/DDBJ whole genome shotgun (WGS) entry which is preliminary data.</text>
</comment>
<evidence type="ECO:0000256" key="3">
    <source>
        <dbReference type="ARBA" id="ARBA00023163"/>
    </source>
</evidence>
<dbReference type="EMBL" id="BAAAJK010000004">
    <property type="protein sequence ID" value="GAA1383208.1"/>
    <property type="molecule type" value="Genomic_DNA"/>
</dbReference>
<sequence length="214" mass="22500">MSRTYRSDLRDERARATRRAVVAAAAGLFERDGYAATTLDAVATAAGVSRRTVVNAAGGKPALLSLAWDFCLVGDDEPVPMADRPEVRRIVAATDPAEALRLWAGMTVGVQQRAAALGAVIDAAADVDADAAALRTKAETERLAGARAFASHLAALDGLHPGLSVDDAADLIWTLNDGASYRRLVGLRGWPVEGYRDWLERVAAASLLGPRGAP</sequence>
<accession>A0ABN1XJF7</accession>
<dbReference type="Gene3D" id="1.10.357.10">
    <property type="entry name" value="Tetracycline Repressor, domain 2"/>
    <property type="match status" value="1"/>
</dbReference>
<dbReference type="InterPro" id="IPR009057">
    <property type="entry name" value="Homeodomain-like_sf"/>
</dbReference>
<dbReference type="PROSITE" id="PS50977">
    <property type="entry name" value="HTH_TETR_2"/>
    <property type="match status" value="1"/>
</dbReference>
<proteinExistence type="predicted"/>
<evidence type="ECO:0000256" key="4">
    <source>
        <dbReference type="PROSITE-ProRule" id="PRU00335"/>
    </source>
</evidence>
<feature type="domain" description="HTH tetR-type" evidence="5">
    <location>
        <begin position="15"/>
        <end position="75"/>
    </location>
</feature>
<feature type="DNA-binding region" description="H-T-H motif" evidence="4">
    <location>
        <begin position="38"/>
        <end position="57"/>
    </location>
</feature>
<evidence type="ECO:0000256" key="1">
    <source>
        <dbReference type="ARBA" id="ARBA00023015"/>
    </source>
</evidence>
<dbReference type="Pfam" id="PF00440">
    <property type="entry name" value="TetR_N"/>
    <property type="match status" value="1"/>
</dbReference>